<evidence type="ECO:0000256" key="3">
    <source>
        <dbReference type="ARBA" id="ARBA00022692"/>
    </source>
</evidence>
<feature type="transmembrane region" description="Helical" evidence="6">
    <location>
        <begin position="155"/>
        <end position="176"/>
    </location>
</feature>
<feature type="transmembrane region" description="Helical" evidence="6">
    <location>
        <begin position="325"/>
        <end position="347"/>
    </location>
</feature>
<dbReference type="InterPro" id="IPR013604">
    <property type="entry name" value="7TM_chemorcpt"/>
</dbReference>
<sequence>MHDFDIIVFAIHETKNFEVGMKKNNFKANVKDTHYTLAPINWILKLFALNCVYRKNSQLVVRWSKIQNFILIVILLIVVMIFLYGKVTTFEENENGSIKFNDLIEMTFLLNYTQYIIDLFYVFKSKHLLINYYNSYDHIDKIIGMTYYKGIRKSITYTVIINNVINVLTAIMDYLAWCLHFGCYHQTIFAIDYFFIWLTTLTIQDLTAQVIQVMYRLKTIENLLKNKYTALRISDIDPLNNFWISESRIIKKHKDLLNLTSHNQLSDVVSLRRCYLMLLEQAECVNYIYGFRIVLFSFEEIIWMVNEINIAIRVCSGILRPDFPVAYIPGITSLMRFGTLSTILLLVRYCEQTYKKNKDIVNILDLIILNGNLSTELKSSLLELRDLMLYRPITFHAADYFTINKKLLVSICSVVVTYSIILLQSMK</sequence>
<dbReference type="GO" id="GO:0007165">
    <property type="term" value="P:signal transduction"/>
    <property type="evidence" value="ECO:0007669"/>
    <property type="project" value="UniProtKB-KW"/>
</dbReference>
<comment type="caution">
    <text evidence="6">Lacks conserved residue(s) required for the propagation of feature annotation.</text>
</comment>
<reference evidence="7" key="2">
    <citation type="journal article" date="2018" name="Front. Physiol.">
        <title>Dynamic Changes in Chemosensory Gene Expression during the Dendrolimus punctatus Mating Process.</title>
        <authorList>
            <person name="Zhang S.F."/>
            <person name="Zhang Z."/>
            <person name="Kong X.B."/>
            <person name="Wang H.B."/>
            <person name="Liu F."/>
        </authorList>
    </citation>
    <scope>NUCLEOTIDE SEQUENCE</scope>
</reference>
<keyword evidence="4 6" id="KW-1133">Transmembrane helix</keyword>
<keyword evidence="6 7" id="KW-0675">Receptor</keyword>
<dbReference type="AlphaFoldDB" id="A0A2K8GL73"/>
<organism evidence="7">
    <name type="scientific">Dendrolimus punctatus</name>
    <name type="common">masson pine moth</name>
    <dbReference type="NCBI Taxonomy" id="238572"/>
    <lineage>
        <taxon>Eukaryota</taxon>
        <taxon>Metazoa</taxon>
        <taxon>Ecdysozoa</taxon>
        <taxon>Arthropoda</taxon>
        <taxon>Hexapoda</taxon>
        <taxon>Insecta</taxon>
        <taxon>Pterygota</taxon>
        <taxon>Neoptera</taxon>
        <taxon>Endopterygota</taxon>
        <taxon>Lepidoptera</taxon>
        <taxon>Glossata</taxon>
        <taxon>Ditrysia</taxon>
        <taxon>Bombycoidea</taxon>
        <taxon>Lasiocampidae</taxon>
        <taxon>Dendrolimus</taxon>
    </lineage>
</organism>
<keyword evidence="2 6" id="KW-1003">Cell membrane</keyword>
<proteinExistence type="evidence at transcript level"/>
<keyword evidence="5 6" id="KW-0472">Membrane</keyword>
<comment type="function">
    <text evidence="6">Gustatory receptor which mediates acceptance or avoidance behavior, depending on its substrates.</text>
</comment>
<keyword evidence="3 6" id="KW-0812">Transmembrane</keyword>
<evidence type="ECO:0000256" key="5">
    <source>
        <dbReference type="ARBA" id="ARBA00023136"/>
    </source>
</evidence>
<gene>
    <name evidence="7" type="primary">GR63</name>
</gene>
<accession>A0A2K8GL73</accession>
<comment type="similarity">
    <text evidence="6">Belongs to the insect chemoreceptor superfamily. Gustatory receptor (GR) family.</text>
</comment>
<reference evidence="7" key="1">
    <citation type="submission" date="2016-11" db="EMBL/GenBank/DDBJ databases">
        <authorList>
            <person name="Jaros S."/>
            <person name="Januszkiewicz K."/>
            <person name="Wedrychowicz H."/>
        </authorList>
    </citation>
    <scope>NUCLEOTIDE SEQUENCE</scope>
</reference>
<dbReference type="EMBL" id="KY225528">
    <property type="protein sequence ID" value="ARO70540.1"/>
    <property type="molecule type" value="mRNA"/>
</dbReference>
<feature type="transmembrane region" description="Helical" evidence="6">
    <location>
        <begin position="35"/>
        <end position="53"/>
    </location>
</feature>
<evidence type="ECO:0000256" key="1">
    <source>
        <dbReference type="ARBA" id="ARBA00004651"/>
    </source>
</evidence>
<dbReference type="GO" id="GO:0050909">
    <property type="term" value="P:sensory perception of taste"/>
    <property type="evidence" value="ECO:0007669"/>
    <property type="project" value="InterPro"/>
</dbReference>
<evidence type="ECO:0000256" key="4">
    <source>
        <dbReference type="ARBA" id="ARBA00022989"/>
    </source>
</evidence>
<evidence type="ECO:0000313" key="7">
    <source>
        <dbReference type="EMBL" id="ARO70540.1"/>
    </source>
</evidence>
<dbReference type="GO" id="GO:0005886">
    <property type="term" value="C:plasma membrane"/>
    <property type="evidence" value="ECO:0007669"/>
    <property type="project" value="UniProtKB-SubCell"/>
</dbReference>
<comment type="subcellular location">
    <subcellularLocation>
        <location evidence="1 6">Cell membrane</location>
        <topology evidence="1 6">Multi-pass membrane protein</topology>
    </subcellularLocation>
</comment>
<feature type="transmembrane region" description="Helical" evidence="6">
    <location>
        <begin position="407"/>
        <end position="426"/>
    </location>
</feature>
<evidence type="ECO:0000256" key="6">
    <source>
        <dbReference type="RuleBase" id="RU363108"/>
    </source>
</evidence>
<name>A0A2K8GL73_9NEOP</name>
<dbReference type="Pfam" id="PF08395">
    <property type="entry name" value="7tm_7"/>
    <property type="match status" value="1"/>
</dbReference>
<keyword evidence="6" id="KW-0807">Transducer</keyword>
<evidence type="ECO:0000256" key="2">
    <source>
        <dbReference type="ARBA" id="ARBA00022475"/>
    </source>
</evidence>
<feature type="transmembrane region" description="Helical" evidence="6">
    <location>
        <begin position="104"/>
        <end position="123"/>
    </location>
</feature>
<protein>
    <recommendedName>
        <fullName evidence="6">Gustatory receptor</fullName>
    </recommendedName>
</protein>
<feature type="transmembrane region" description="Helical" evidence="6">
    <location>
        <begin position="65"/>
        <end position="84"/>
    </location>
</feature>